<comment type="caution">
    <text evidence="1">The sequence shown here is derived from an EMBL/GenBank/DDBJ whole genome shotgun (WGS) entry which is preliminary data.</text>
</comment>
<protein>
    <submittedName>
        <fullName evidence="1">Uncharacterized protein</fullName>
    </submittedName>
</protein>
<organism evidence="1">
    <name type="scientific">marine sediment metagenome</name>
    <dbReference type="NCBI Taxonomy" id="412755"/>
    <lineage>
        <taxon>unclassified sequences</taxon>
        <taxon>metagenomes</taxon>
        <taxon>ecological metagenomes</taxon>
    </lineage>
</organism>
<dbReference type="EMBL" id="BARU01017089">
    <property type="protein sequence ID" value="GAH56206.1"/>
    <property type="molecule type" value="Genomic_DNA"/>
</dbReference>
<evidence type="ECO:0000313" key="1">
    <source>
        <dbReference type="EMBL" id="GAH56206.1"/>
    </source>
</evidence>
<proteinExistence type="predicted"/>
<name>X1GE84_9ZZZZ</name>
<gene>
    <name evidence="1" type="ORF">S03H2_28371</name>
</gene>
<dbReference type="AlphaFoldDB" id="X1GE84"/>
<feature type="non-terminal residue" evidence="1">
    <location>
        <position position="67"/>
    </location>
</feature>
<accession>X1GE84</accession>
<reference evidence="1" key="1">
    <citation type="journal article" date="2014" name="Front. Microbiol.">
        <title>High frequency of phylogenetically diverse reductive dehalogenase-homologous genes in deep subseafloor sedimentary metagenomes.</title>
        <authorList>
            <person name="Kawai M."/>
            <person name="Futagami T."/>
            <person name="Toyoda A."/>
            <person name="Takaki Y."/>
            <person name="Nishi S."/>
            <person name="Hori S."/>
            <person name="Arai W."/>
            <person name="Tsubouchi T."/>
            <person name="Morono Y."/>
            <person name="Uchiyama I."/>
            <person name="Ito T."/>
            <person name="Fujiyama A."/>
            <person name="Inagaki F."/>
            <person name="Takami H."/>
        </authorList>
    </citation>
    <scope>NUCLEOTIDE SEQUENCE</scope>
    <source>
        <strain evidence="1">Expedition CK06-06</strain>
    </source>
</reference>
<sequence>MKKIPNLIKEYYGILWNHFKNEKNELVRFIINLDSPVTSLTLDSFLKYYEINKNLEENQFVFIFFKD</sequence>